<proteinExistence type="predicted"/>
<feature type="signal peptide" evidence="1">
    <location>
        <begin position="1"/>
        <end position="24"/>
    </location>
</feature>
<dbReference type="EMBL" id="QXFU01001790">
    <property type="protein sequence ID" value="KAE8995471.1"/>
    <property type="molecule type" value="Genomic_DNA"/>
</dbReference>
<dbReference type="Proteomes" id="UP000435112">
    <property type="component" value="Unassembled WGS sequence"/>
</dbReference>
<keyword evidence="1" id="KW-0732">Signal</keyword>
<dbReference type="AlphaFoldDB" id="A0A6A3JLA9"/>
<evidence type="ECO:0000313" key="2">
    <source>
        <dbReference type="EMBL" id="KAE8995471.1"/>
    </source>
</evidence>
<dbReference type="OrthoDB" id="10269220at2759"/>
<name>A0A6A3JLA9_9STRA</name>
<evidence type="ECO:0000256" key="1">
    <source>
        <dbReference type="SAM" id="SignalP"/>
    </source>
</evidence>
<feature type="chain" id="PRO_5025465088" description="Secreted protein" evidence="1">
    <location>
        <begin position="25"/>
        <end position="57"/>
    </location>
</feature>
<organism evidence="2 3">
    <name type="scientific">Phytophthora rubi</name>
    <dbReference type="NCBI Taxonomy" id="129364"/>
    <lineage>
        <taxon>Eukaryota</taxon>
        <taxon>Sar</taxon>
        <taxon>Stramenopiles</taxon>
        <taxon>Oomycota</taxon>
        <taxon>Peronosporomycetes</taxon>
        <taxon>Peronosporales</taxon>
        <taxon>Peronosporaceae</taxon>
        <taxon>Phytophthora</taxon>
    </lineage>
</organism>
<reference evidence="2 3" key="1">
    <citation type="submission" date="2018-09" db="EMBL/GenBank/DDBJ databases">
        <title>Genomic investigation of the strawberry pathogen Phytophthora fragariae indicates pathogenicity is determined by transcriptional variation in three key races.</title>
        <authorList>
            <person name="Adams T.M."/>
            <person name="Armitage A.D."/>
            <person name="Sobczyk M.K."/>
            <person name="Bates H.J."/>
            <person name="Dunwell J.M."/>
            <person name="Nellist C.F."/>
            <person name="Harrison R.J."/>
        </authorList>
    </citation>
    <scope>NUCLEOTIDE SEQUENCE [LARGE SCALE GENOMIC DNA]</scope>
    <source>
        <strain evidence="2 3">SCRP324</strain>
    </source>
</reference>
<evidence type="ECO:0000313" key="3">
    <source>
        <dbReference type="Proteomes" id="UP000435112"/>
    </source>
</evidence>
<gene>
    <name evidence="2" type="ORF">PR002_g19614</name>
</gene>
<sequence>MWHCTVAISSLACYYVWCPHCATARPAPSYRTVSGGYNYCRLKIQYTNAILIHTRQQ</sequence>
<protein>
    <recommendedName>
        <fullName evidence="4">Secreted protein</fullName>
    </recommendedName>
</protein>
<accession>A0A6A3JLA9</accession>
<comment type="caution">
    <text evidence="2">The sequence shown here is derived from an EMBL/GenBank/DDBJ whole genome shotgun (WGS) entry which is preliminary data.</text>
</comment>
<evidence type="ECO:0008006" key="4">
    <source>
        <dbReference type="Google" id="ProtNLM"/>
    </source>
</evidence>